<protein>
    <submittedName>
        <fullName evidence="2">Uncharacterized protein</fullName>
    </submittedName>
</protein>
<evidence type="ECO:0000313" key="3">
    <source>
        <dbReference type="Proteomes" id="UP000017820"/>
    </source>
</evidence>
<proteinExistence type="predicted"/>
<accession>V4HRI7</accession>
<feature type="transmembrane region" description="Helical" evidence="1">
    <location>
        <begin position="12"/>
        <end position="31"/>
    </location>
</feature>
<keyword evidence="1" id="KW-0812">Transmembrane</keyword>
<keyword evidence="1" id="KW-0472">Membrane</keyword>
<name>V4HRI7_PSEL2</name>
<keyword evidence="1" id="KW-1133">Transmembrane helix</keyword>
<sequence length="122" mass="13769">MLSRLLLNQLIKITVAIPFIVIAFYHLYFFIKPSVTVINESENVITEAIVRLPESRLNFGSIGHKQENTIYHSLSQNDGSYNYSFKIDGNTITGTCGYLTNSEFNKRFVLIVSKSNLVGCSQ</sequence>
<evidence type="ECO:0000256" key="1">
    <source>
        <dbReference type="SAM" id="Phobius"/>
    </source>
</evidence>
<dbReference type="AlphaFoldDB" id="V4HRI7"/>
<reference evidence="2 3" key="1">
    <citation type="submission" date="2013-07" db="EMBL/GenBank/DDBJ databases">
        <title>Draft genome sequence of Pseudoalteromonas luteoviolacea 2ta16.</title>
        <authorList>
            <person name="Allen E.E."/>
            <person name="Azam F."/>
            <person name="Podell S."/>
        </authorList>
    </citation>
    <scope>NUCLEOTIDE SEQUENCE [LARGE SCALE GENOMIC DNA]</scope>
    <source>
        <strain evidence="2 3">2ta16</strain>
    </source>
</reference>
<organism evidence="2 3">
    <name type="scientific">Pseudoalteromonas luteoviolacea (strain 2ta16)</name>
    <dbReference type="NCBI Taxonomy" id="1353533"/>
    <lineage>
        <taxon>Bacteria</taxon>
        <taxon>Pseudomonadati</taxon>
        <taxon>Pseudomonadota</taxon>
        <taxon>Gammaproteobacteria</taxon>
        <taxon>Alteromonadales</taxon>
        <taxon>Pseudoalteromonadaceae</taxon>
        <taxon>Pseudoalteromonas</taxon>
    </lineage>
</organism>
<evidence type="ECO:0000313" key="2">
    <source>
        <dbReference type="EMBL" id="ESP90539.1"/>
    </source>
</evidence>
<dbReference type="EMBL" id="AUSV01000134">
    <property type="protein sequence ID" value="ESP90539.1"/>
    <property type="molecule type" value="Genomic_DNA"/>
</dbReference>
<comment type="caution">
    <text evidence="2">The sequence shown here is derived from an EMBL/GenBank/DDBJ whole genome shotgun (WGS) entry which is preliminary data.</text>
</comment>
<gene>
    <name evidence="2" type="ORF">PL2TA16_01643</name>
</gene>
<dbReference type="Proteomes" id="UP000017820">
    <property type="component" value="Unassembled WGS sequence"/>
</dbReference>
<dbReference type="PATRIC" id="fig|1353533.3.peg.5066"/>